<evidence type="ECO:0000256" key="3">
    <source>
        <dbReference type="ARBA" id="ARBA00022827"/>
    </source>
</evidence>
<feature type="domain" description="Photolyase/cryptochrome alpha/beta" evidence="9">
    <location>
        <begin position="40"/>
        <end position="176"/>
    </location>
</feature>
<evidence type="ECO:0000256" key="7">
    <source>
        <dbReference type="RuleBase" id="RU367151"/>
    </source>
</evidence>
<dbReference type="AlphaFoldDB" id="A0A2G8K5L7"/>
<dbReference type="GO" id="GO:0071949">
    <property type="term" value="F:FAD binding"/>
    <property type="evidence" value="ECO:0007669"/>
    <property type="project" value="TreeGrafter"/>
</dbReference>
<evidence type="ECO:0000256" key="2">
    <source>
        <dbReference type="ARBA" id="ARBA00022630"/>
    </source>
</evidence>
<feature type="site" description="Electron transfer via tryptophanyl radical" evidence="6">
    <location>
        <position position="410"/>
    </location>
</feature>
<feature type="binding site" evidence="5">
    <location>
        <begin position="286"/>
        <end position="290"/>
    </location>
    <ligand>
        <name>FAD</name>
        <dbReference type="ChEBI" id="CHEBI:57692"/>
    </ligand>
</feature>
<dbReference type="SUPFAM" id="SSF48173">
    <property type="entry name" value="Cryptochrome/photolyase FAD-binding domain"/>
    <property type="match status" value="1"/>
</dbReference>
<feature type="binding site" evidence="5">
    <location>
        <begin position="423"/>
        <end position="425"/>
    </location>
    <ligand>
        <name>FAD</name>
        <dbReference type="ChEBI" id="CHEBI:57692"/>
    </ligand>
</feature>
<feature type="site" description="Electron transfer via tryptophanyl radical" evidence="6">
    <location>
        <position position="357"/>
    </location>
</feature>
<dbReference type="STRING" id="307972.A0A2G8K5L7"/>
<evidence type="ECO:0000256" key="4">
    <source>
        <dbReference type="ARBA" id="ARBA00022991"/>
    </source>
</evidence>
<accession>A0A2G8K5L7</accession>
<dbReference type="InterPro" id="IPR036134">
    <property type="entry name" value="Crypto/Photolyase_FAD-like_sf"/>
</dbReference>
<dbReference type="PANTHER" id="PTHR11455">
    <property type="entry name" value="CRYPTOCHROME"/>
    <property type="match status" value="1"/>
</dbReference>
<comment type="cofactor">
    <cofactor evidence="5 7">
        <name>FAD</name>
        <dbReference type="ChEBI" id="CHEBI:57692"/>
    </cofactor>
    <text evidence="5 7">Binds 1 FAD per subunit.</text>
</comment>
<feature type="binding site" evidence="5">
    <location>
        <position position="273"/>
    </location>
    <ligand>
        <name>FAD</name>
        <dbReference type="ChEBI" id="CHEBI:57692"/>
    </ligand>
</feature>
<evidence type="ECO:0000256" key="8">
    <source>
        <dbReference type="SAM" id="MobiDB-lite"/>
    </source>
</evidence>
<dbReference type="InterPro" id="IPR036155">
    <property type="entry name" value="Crypto/Photolyase_N_sf"/>
</dbReference>
<proteinExistence type="inferred from homology"/>
<feature type="compositionally biased region" description="Gly residues" evidence="8">
    <location>
        <begin position="523"/>
        <end position="533"/>
    </location>
</feature>
<dbReference type="InterPro" id="IPR006050">
    <property type="entry name" value="DNA_photolyase_N"/>
</dbReference>
<keyword evidence="3 5" id="KW-0274">FAD</keyword>
<sequence length="555" mass="63779">MQSINSVARQYIDQSKYICNPLVDWKNYQSECQLPNLVEEIVICVLRNDLRYHDNEVLLWAHNNADHVLPIYCFDPRHYEGTWHFNFPKTGPFRLKFLLESLGDLRSILKKAGSGLIVRRGEVEKVVPDLIQTIGKSNVHAVAFQEEVTKEELDVQTALVKNLAGTGIKKIWGSTLFHKDDIPFKSDRVPDVFTEFRKRCEGGATIRSTLQMPDQFRPLPPGIEEGNLPTMEDLGQAAPVNDSRTAFPFKGGETTGLDRIQQYFWGSNNISTYKETRNGLIGSEYSTKFSTWLAHGCLSPRKIYEEVKKYERQRTSNQSTYWVIFELIWRDYFKFVALKFGDRLFYLHGLMGVRKPWKRDQRLFDAWKDGRTGVPFVDSNMRELKSTGFMSNRGRQNVASFLTKDLGLDWRLGAEWFEYLLVDHDVCSNYGNWLYSAGVGNDPRQDRKFNMVKQGLDYDPQGDYIRQWIPELNTIRDGSVHTPWTLSLGALRQSEVSLGETYPNPIVKAPEWNRHSHRNNKGGNRGASGGGRGKGGHSRGKQRGMDFYFSSSQKK</sequence>
<dbReference type="Pfam" id="PF00875">
    <property type="entry name" value="DNA_photolyase"/>
    <property type="match status" value="1"/>
</dbReference>
<dbReference type="EMBL" id="MRZV01000862">
    <property type="protein sequence ID" value="PIK43288.1"/>
    <property type="molecule type" value="Genomic_DNA"/>
</dbReference>
<dbReference type="PANTHER" id="PTHR11455:SF22">
    <property type="entry name" value="CRYPTOCHROME DASH"/>
    <property type="match status" value="1"/>
</dbReference>
<dbReference type="GO" id="GO:0000719">
    <property type="term" value="P:photoreactive repair"/>
    <property type="evidence" value="ECO:0007669"/>
    <property type="project" value="TreeGrafter"/>
</dbReference>
<evidence type="ECO:0000313" key="10">
    <source>
        <dbReference type="EMBL" id="PIK43288.1"/>
    </source>
</evidence>
<dbReference type="GO" id="GO:0003684">
    <property type="term" value="F:damaged DNA binding"/>
    <property type="evidence" value="ECO:0007669"/>
    <property type="project" value="TreeGrafter"/>
</dbReference>
<keyword evidence="2 5" id="KW-0285">Flavoprotein</keyword>
<comment type="caution">
    <text evidence="10">The sequence shown here is derived from an EMBL/GenBank/DDBJ whole genome shotgun (WGS) entry which is preliminary data.</text>
</comment>
<dbReference type="SUPFAM" id="SSF52425">
    <property type="entry name" value="Cryptochrome/photolyase, N-terminal domain"/>
    <property type="match status" value="1"/>
</dbReference>
<dbReference type="Pfam" id="PF03441">
    <property type="entry name" value="FAD_binding_7"/>
    <property type="match status" value="1"/>
</dbReference>
<name>A0A2G8K5L7_STIJA</name>
<feature type="site" description="Electron transfer via tryptophanyl radical" evidence="6">
    <location>
        <position position="433"/>
    </location>
</feature>
<dbReference type="InterPro" id="IPR014729">
    <property type="entry name" value="Rossmann-like_a/b/a_fold"/>
</dbReference>
<comment type="cofactor">
    <cofactor evidence="7">
        <name>(6R)-5,10-methylene-5,6,7,8-tetrahydrofolate</name>
        <dbReference type="ChEBI" id="CHEBI:15636"/>
    </cofactor>
    <text evidence="7">Binds 1 5,10-methenyltetrahydrofolate (MTHF) per subunit.</text>
</comment>
<dbReference type="Gene3D" id="3.40.50.620">
    <property type="entry name" value="HUPs"/>
    <property type="match status" value="1"/>
</dbReference>
<gene>
    <name evidence="10" type="ORF">BSL78_19849</name>
</gene>
<evidence type="ECO:0000256" key="6">
    <source>
        <dbReference type="PIRSR" id="PIRSR602081-2"/>
    </source>
</evidence>
<evidence type="ECO:0000313" key="11">
    <source>
        <dbReference type="Proteomes" id="UP000230750"/>
    </source>
</evidence>
<keyword evidence="4 7" id="KW-0157">Chromophore</keyword>
<keyword evidence="11" id="KW-1185">Reference proteome</keyword>
<organism evidence="10 11">
    <name type="scientific">Stichopus japonicus</name>
    <name type="common">Sea cucumber</name>
    <dbReference type="NCBI Taxonomy" id="307972"/>
    <lineage>
        <taxon>Eukaryota</taxon>
        <taxon>Metazoa</taxon>
        <taxon>Echinodermata</taxon>
        <taxon>Eleutherozoa</taxon>
        <taxon>Echinozoa</taxon>
        <taxon>Holothuroidea</taxon>
        <taxon>Aspidochirotacea</taxon>
        <taxon>Aspidochirotida</taxon>
        <taxon>Stichopodidae</taxon>
        <taxon>Apostichopus</taxon>
    </lineage>
</organism>
<evidence type="ECO:0000259" key="9">
    <source>
        <dbReference type="PROSITE" id="PS51645"/>
    </source>
</evidence>
<dbReference type="InterPro" id="IPR014133">
    <property type="entry name" value="Cry_DASH"/>
</dbReference>
<dbReference type="PRINTS" id="PR00147">
    <property type="entry name" value="DNAPHOTLYASE"/>
</dbReference>
<comment type="function">
    <text evidence="7">May have a photoreceptor function.</text>
</comment>
<evidence type="ECO:0000256" key="5">
    <source>
        <dbReference type="PIRSR" id="PIRSR602081-1"/>
    </source>
</evidence>
<protein>
    <recommendedName>
        <fullName evidence="7">Cryptochrome DASH</fullName>
    </recommendedName>
</protein>
<dbReference type="Proteomes" id="UP000230750">
    <property type="component" value="Unassembled WGS sequence"/>
</dbReference>
<dbReference type="OrthoDB" id="435881at2759"/>
<comment type="similarity">
    <text evidence="1 7">Belongs to the DNA photolyase class-1 family.</text>
</comment>
<evidence type="ECO:0000256" key="1">
    <source>
        <dbReference type="ARBA" id="ARBA00005862"/>
    </source>
</evidence>
<dbReference type="Gene3D" id="1.25.40.80">
    <property type="match status" value="1"/>
</dbReference>
<dbReference type="NCBIfam" id="TIGR02765">
    <property type="entry name" value="crypto_DASH"/>
    <property type="match status" value="1"/>
</dbReference>
<dbReference type="PROSITE" id="PS51645">
    <property type="entry name" value="PHR_CRY_ALPHA_BETA"/>
    <property type="match status" value="1"/>
</dbReference>
<feature type="region of interest" description="Disordered" evidence="8">
    <location>
        <begin position="507"/>
        <end position="555"/>
    </location>
</feature>
<dbReference type="InterPro" id="IPR002081">
    <property type="entry name" value="Cryptochrome/DNA_photolyase_1"/>
</dbReference>
<dbReference type="Gene3D" id="1.10.579.10">
    <property type="entry name" value="DNA Cyclobutane Dipyrimidine Photolyase, subunit A, domain 3"/>
    <property type="match status" value="1"/>
</dbReference>
<dbReference type="InterPro" id="IPR005101">
    <property type="entry name" value="Cryptochr/Photolyase_FAD-bd"/>
</dbReference>
<dbReference type="GO" id="GO:0003904">
    <property type="term" value="F:deoxyribodipyrimidine photo-lyase activity"/>
    <property type="evidence" value="ECO:0007669"/>
    <property type="project" value="TreeGrafter"/>
</dbReference>
<reference evidence="10 11" key="1">
    <citation type="journal article" date="2017" name="PLoS Biol.">
        <title>The sea cucumber genome provides insights into morphological evolution and visceral regeneration.</title>
        <authorList>
            <person name="Zhang X."/>
            <person name="Sun L."/>
            <person name="Yuan J."/>
            <person name="Sun Y."/>
            <person name="Gao Y."/>
            <person name="Zhang L."/>
            <person name="Li S."/>
            <person name="Dai H."/>
            <person name="Hamel J.F."/>
            <person name="Liu C."/>
            <person name="Yu Y."/>
            <person name="Liu S."/>
            <person name="Lin W."/>
            <person name="Guo K."/>
            <person name="Jin S."/>
            <person name="Xu P."/>
            <person name="Storey K.B."/>
            <person name="Huan P."/>
            <person name="Zhang T."/>
            <person name="Zhou Y."/>
            <person name="Zhang J."/>
            <person name="Lin C."/>
            <person name="Li X."/>
            <person name="Xing L."/>
            <person name="Huo D."/>
            <person name="Sun M."/>
            <person name="Wang L."/>
            <person name="Mercier A."/>
            <person name="Li F."/>
            <person name="Yang H."/>
            <person name="Xiang J."/>
        </authorList>
    </citation>
    <scope>NUCLEOTIDE SEQUENCE [LARGE SCALE GENOMIC DNA]</scope>
    <source>
        <strain evidence="10">Shaxun</strain>
        <tissue evidence="10">Muscle</tissue>
    </source>
</reference>